<name>A0AAF0R200_SOLVR</name>
<protein>
    <submittedName>
        <fullName evidence="1">Uncharacterized protein</fullName>
    </submittedName>
</protein>
<organism evidence="1 2">
    <name type="scientific">Solanum verrucosum</name>
    <dbReference type="NCBI Taxonomy" id="315347"/>
    <lineage>
        <taxon>Eukaryota</taxon>
        <taxon>Viridiplantae</taxon>
        <taxon>Streptophyta</taxon>
        <taxon>Embryophyta</taxon>
        <taxon>Tracheophyta</taxon>
        <taxon>Spermatophyta</taxon>
        <taxon>Magnoliopsida</taxon>
        <taxon>eudicotyledons</taxon>
        <taxon>Gunneridae</taxon>
        <taxon>Pentapetalae</taxon>
        <taxon>asterids</taxon>
        <taxon>lamiids</taxon>
        <taxon>Solanales</taxon>
        <taxon>Solanaceae</taxon>
        <taxon>Solanoideae</taxon>
        <taxon>Solaneae</taxon>
        <taxon>Solanum</taxon>
    </lineage>
</organism>
<reference evidence="1" key="1">
    <citation type="submission" date="2023-08" db="EMBL/GenBank/DDBJ databases">
        <title>A de novo genome assembly of Solanum verrucosum Schlechtendal, a Mexican diploid species geographically isolated from the other diploid A-genome species in potato relatives.</title>
        <authorList>
            <person name="Hosaka K."/>
        </authorList>
    </citation>
    <scope>NUCLEOTIDE SEQUENCE</scope>
    <source>
        <tissue evidence="1">Young leaves</tissue>
    </source>
</reference>
<dbReference type="AlphaFoldDB" id="A0AAF0R200"/>
<dbReference type="EMBL" id="CP133617">
    <property type="protein sequence ID" value="WMV33193.1"/>
    <property type="molecule type" value="Genomic_DNA"/>
</dbReference>
<keyword evidence="2" id="KW-1185">Reference proteome</keyword>
<evidence type="ECO:0000313" key="2">
    <source>
        <dbReference type="Proteomes" id="UP001234989"/>
    </source>
</evidence>
<gene>
    <name evidence="1" type="ORF">MTR67_026578</name>
</gene>
<dbReference type="Proteomes" id="UP001234989">
    <property type="component" value="Chromosome 6"/>
</dbReference>
<accession>A0AAF0R200</accession>
<evidence type="ECO:0000313" key="1">
    <source>
        <dbReference type="EMBL" id="WMV33193.1"/>
    </source>
</evidence>
<proteinExistence type="predicted"/>
<sequence>MAKMMTQMDLLTKHVMGSGSKAVNAVRFSGVNSDETHFEAMYKEEVHFLANQVGGFRLNYPRSGGNQGWNRECDDGWRDRDRKCCSRGMNWREWDSEKERYVPPHERQK</sequence>